<gene>
    <name evidence="2" type="ORF">FDG2_6170</name>
</gene>
<feature type="domain" description="Antitoxin SocA-like Panacea" evidence="1">
    <location>
        <begin position="49"/>
        <end position="157"/>
    </location>
</feature>
<accession>A0A1C3PGG1</accession>
<dbReference type="EMBL" id="FLUV01002543">
    <property type="protein sequence ID" value="SBW28905.1"/>
    <property type="molecule type" value="Genomic_DNA"/>
</dbReference>
<evidence type="ECO:0000313" key="3">
    <source>
        <dbReference type="Proteomes" id="UP000199013"/>
    </source>
</evidence>
<reference evidence="3" key="1">
    <citation type="submission" date="2016-02" db="EMBL/GenBank/DDBJ databases">
        <authorList>
            <person name="Wibberg D."/>
        </authorList>
    </citation>
    <scope>NUCLEOTIDE SEQUENCE [LARGE SCALE GENOMIC DNA]</scope>
</reference>
<organism evidence="2 3">
    <name type="scientific">Candidatus Protofrankia californiensis</name>
    <dbReference type="NCBI Taxonomy" id="1839754"/>
    <lineage>
        <taxon>Bacteria</taxon>
        <taxon>Bacillati</taxon>
        <taxon>Actinomycetota</taxon>
        <taxon>Actinomycetes</taxon>
        <taxon>Frankiales</taxon>
        <taxon>Frankiaceae</taxon>
        <taxon>Protofrankia</taxon>
    </lineage>
</organism>
<dbReference type="InterPro" id="IPR025272">
    <property type="entry name" value="SocA_Panacea"/>
</dbReference>
<keyword evidence="3" id="KW-1185">Reference proteome</keyword>
<evidence type="ECO:0000259" key="1">
    <source>
        <dbReference type="Pfam" id="PF13274"/>
    </source>
</evidence>
<dbReference type="AlphaFoldDB" id="A0A1C3PGG1"/>
<sequence length="202" mass="22929">MDEHDRIVTDSLQRDDLDVRPDEAKFAELLLLVAEELADDPYGGATKANKVLYFAEFAHVRETGLPITGVRYRKLERGPAPRSLRAIRDHLIGNGDAVLIKERVLGYEQHRLQPTRPARRELFSATELKAVQDAVNLLRGHTNADASERSHREPGWQLVDDGEDIPYVAALLPQHQPQPSPRMMDRLRQIGEEYARQGRLAQ</sequence>
<evidence type="ECO:0000313" key="2">
    <source>
        <dbReference type="EMBL" id="SBW28905.1"/>
    </source>
</evidence>
<proteinExistence type="predicted"/>
<protein>
    <recommendedName>
        <fullName evidence="1">Antitoxin SocA-like Panacea domain-containing protein</fullName>
    </recommendedName>
</protein>
<dbReference type="Proteomes" id="UP000199013">
    <property type="component" value="Unassembled WGS sequence"/>
</dbReference>
<name>A0A1C3PGG1_9ACTN</name>
<dbReference type="Pfam" id="PF13274">
    <property type="entry name" value="SocA_Panacea"/>
    <property type="match status" value="1"/>
</dbReference>